<organism evidence="2 3">
    <name type="scientific">Linderina pennispora</name>
    <dbReference type="NCBI Taxonomy" id="61395"/>
    <lineage>
        <taxon>Eukaryota</taxon>
        <taxon>Fungi</taxon>
        <taxon>Fungi incertae sedis</taxon>
        <taxon>Zoopagomycota</taxon>
        <taxon>Kickxellomycotina</taxon>
        <taxon>Kickxellomycetes</taxon>
        <taxon>Kickxellales</taxon>
        <taxon>Kickxellaceae</taxon>
        <taxon>Linderina</taxon>
    </lineage>
</organism>
<dbReference type="EMBL" id="MCFD01000017">
    <property type="protein sequence ID" value="ORX66160.1"/>
    <property type="molecule type" value="Genomic_DNA"/>
</dbReference>
<evidence type="ECO:0000256" key="1">
    <source>
        <dbReference type="SAM" id="SignalP"/>
    </source>
</evidence>
<name>A0A1Y1VY02_9FUNG</name>
<feature type="chain" id="PRO_5013141423" evidence="1">
    <location>
        <begin position="24"/>
        <end position="148"/>
    </location>
</feature>
<feature type="signal peptide" evidence="1">
    <location>
        <begin position="1"/>
        <end position="23"/>
    </location>
</feature>
<accession>A0A1Y1VY02</accession>
<dbReference type="AlphaFoldDB" id="A0A1Y1VY02"/>
<proteinExistence type="predicted"/>
<dbReference type="Proteomes" id="UP000193922">
    <property type="component" value="Unassembled WGS sequence"/>
</dbReference>
<dbReference type="RefSeq" id="XP_040740187.1">
    <property type="nucleotide sequence ID" value="XM_040885784.1"/>
</dbReference>
<evidence type="ECO:0000313" key="2">
    <source>
        <dbReference type="EMBL" id="ORX66160.1"/>
    </source>
</evidence>
<gene>
    <name evidence="2" type="ORF">DL89DRAFT_260451</name>
</gene>
<protein>
    <submittedName>
        <fullName evidence="2">Uncharacterized protein</fullName>
    </submittedName>
</protein>
<keyword evidence="3" id="KW-1185">Reference proteome</keyword>
<evidence type="ECO:0000313" key="3">
    <source>
        <dbReference type="Proteomes" id="UP000193922"/>
    </source>
</evidence>
<reference evidence="2 3" key="1">
    <citation type="submission" date="2016-07" db="EMBL/GenBank/DDBJ databases">
        <title>Pervasive Adenine N6-methylation of Active Genes in Fungi.</title>
        <authorList>
            <consortium name="DOE Joint Genome Institute"/>
            <person name="Mondo S.J."/>
            <person name="Dannebaum R.O."/>
            <person name="Kuo R.C."/>
            <person name="Labutti K."/>
            <person name="Haridas S."/>
            <person name="Kuo A."/>
            <person name="Salamov A."/>
            <person name="Ahrendt S.R."/>
            <person name="Lipzen A."/>
            <person name="Sullivan W."/>
            <person name="Andreopoulos W.B."/>
            <person name="Clum A."/>
            <person name="Lindquist E."/>
            <person name="Daum C."/>
            <person name="Ramamoorthy G.K."/>
            <person name="Gryganskyi A."/>
            <person name="Culley D."/>
            <person name="Magnuson J.K."/>
            <person name="James T.Y."/>
            <person name="O'Malley M.A."/>
            <person name="Stajich J.E."/>
            <person name="Spatafora J.W."/>
            <person name="Visel A."/>
            <person name="Grigoriev I.V."/>
        </authorList>
    </citation>
    <scope>NUCLEOTIDE SEQUENCE [LARGE SCALE GENOMIC DNA]</scope>
    <source>
        <strain evidence="2 3">ATCC 12442</strain>
    </source>
</reference>
<comment type="caution">
    <text evidence="2">The sequence shown here is derived from an EMBL/GenBank/DDBJ whole genome shotgun (WGS) entry which is preliminary data.</text>
</comment>
<dbReference type="GeneID" id="63802432"/>
<sequence>MLSTVIPIAAFLSLATFALQSSATPVADPSVAAAHHSAPATAQPKPTKRCGASGGGWGVPFANAFNNNVGYACSHCNSNENTLYTSNANACQACDNVHGNNSAFTSFRKRCGCGGVGCGACFGWPWYCGYGSGSYGCYGGYACPGYLY</sequence>
<keyword evidence="1" id="KW-0732">Signal</keyword>